<evidence type="ECO:0000256" key="3">
    <source>
        <dbReference type="ARBA" id="ARBA00005988"/>
    </source>
</evidence>
<evidence type="ECO:0000256" key="5">
    <source>
        <dbReference type="ARBA" id="ARBA00022645"/>
    </source>
</evidence>
<keyword evidence="10" id="KW-0862">Zinc</keyword>
<evidence type="ECO:0000256" key="9">
    <source>
        <dbReference type="ARBA" id="ARBA00022801"/>
    </source>
</evidence>
<dbReference type="SUPFAM" id="SSF53187">
    <property type="entry name" value="Zn-dependent exopeptidases"/>
    <property type="match status" value="2"/>
</dbReference>
<dbReference type="SMART" id="SM00631">
    <property type="entry name" value="Zn_pept"/>
    <property type="match status" value="2"/>
</dbReference>
<evidence type="ECO:0000256" key="15">
    <source>
        <dbReference type="PROSITE-ProRule" id="PRU01379"/>
    </source>
</evidence>
<dbReference type="PRINTS" id="PR00765">
    <property type="entry name" value="CRBOXYPTASEA"/>
</dbReference>
<accession>A0A1B0GPP1</accession>
<dbReference type="PROSITE" id="PS00132">
    <property type="entry name" value="CARBOXYPEPT_ZN_1"/>
    <property type="match status" value="1"/>
</dbReference>
<feature type="active site" description="Proton donor/acceptor" evidence="15">
    <location>
        <position position="379"/>
    </location>
</feature>
<dbReference type="VEuPathDB" id="VectorBase:PPAPM1_002225"/>
<proteinExistence type="inferred from homology"/>
<keyword evidence="11" id="KW-0482">Metalloprotease</keyword>
<dbReference type="Pfam" id="PF02244">
    <property type="entry name" value="Propep_M14"/>
    <property type="match status" value="2"/>
</dbReference>
<dbReference type="InterPro" id="IPR057246">
    <property type="entry name" value="CARBOXYPEPT_ZN_1"/>
</dbReference>
<keyword evidence="18" id="KW-1185">Reference proteome</keyword>
<dbReference type="AlphaFoldDB" id="A0A1B0GPP1"/>
<evidence type="ECO:0000256" key="10">
    <source>
        <dbReference type="ARBA" id="ARBA00022833"/>
    </source>
</evidence>
<reference evidence="17" key="1">
    <citation type="submission" date="2022-08" db="UniProtKB">
        <authorList>
            <consortium name="EnsemblMetazoa"/>
        </authorList>
    </citation>
    <scope>IDENTIFICATION</scope>
    <source>
        <strain evidence="17">Israel</strain>
    </source>
</reference>
<comment type="subcellular location">
    <subcellularLocation>
        <location evidence="2">Secreted</location>
    </subcellularLocation>
</comment>
<dbReference type="InterPro" id="IPR000834">
    <property type="entry name" value="Peptidase_M14"/>
</dbReference>
<dbReference type="SUPFAM" id="SSF54897">
    <property type="entry name" value="Protease propeptides/inhibitors"/>
    <property type="match status" value="2"/>
</dbReference>
<keyword evidence="5" id="KW-0121">Carboxypeptidase</keyword>
<dbReference type="PANTHER" id="PTHR11705:SF153">
    <property type="entry name" value="ZINC CARBOXYPEPTIDASE A 1-LIKE PROTEIN"/>
    <property type="match status" value="1"/>
</dbReference>
<keyword evidence="6" id="KW-0645">Protease</keyword>
<comment type="function">
    <text evidence="13">Involved in the digestion of the blood meal.</text>
</comment>
<evidence type="ECO:0000256" key="7">
    <source>
        <dbReference type="ARBA" id="ARBA00022723"/>
    </source>
</evidence>
<evidence type="ECO:0000256" key="4">
    <source>
        <dbReference type="ARBA" id="ARBA00022525"/>
    </source>
</evidence>
<dbReference type="VEuPathDB" id="VectorBase:PPAPM1_001689"/>
<dbReference type="FunFam" id="3.40.630.10:FF:000040">
    <property type="entry name" value="zinc carboxypeptidase"/>
    <property type="match status" value="2"/>
</dbReference>
<dbReference type="Proteomes" id="UP000092462">
    <property type="component" value="Unassembled WGS sequence"/>
</dbReference>
<evidence type="ECO:0000313" key="17">
    <source>
        <dbReference type="EnsemblMetazoa" id="PPAI007249-PA"/>
    </source>
</evidence>
<dbReference type="FunFam" id="3.30.70.340:FF:000002">
    <property type="entry name" value="Carboxypeptidase A"/>
    <property type="match status" value="2"/>
</dbReference>
<sequence>MYLKSAVVIVLVLALVKAEPFKFDNYRVYTVKVENDDQLLALKDLQTGPHHYEFIDEPMRSGQEVDLIVPPSYQDDFESLVTGKEMKVEMIIPNLQKLIDNERPQKMASRAAEDFGWDDYYDVNTIYEWLYQLEELYDEVTIFRVGTSYEGRDILGVNINRNPGQNPGIFIESNIHAREWITSSSTTWIINKLLTATDAEPAIKDLADNVNWYIVPVLNVDGYEYTREHYRLWRKTRSQQGFICVGVDPNRNWDSYWEKGGIGSSANMCEITYAGPEVFSEVETRSLAEYVLSIRDNLNIYLAFHSAAQMILMPWGHTTEFIEEHEDYMSMLDIAVTTLTARHGTPYTYGPTYTTIYPTTGTSSDWAYYALGIPGFTYEFRGRNPDTGERYSFVAPPDQIQPNAEEVLDSLGALVGRARELGYINGYGKMGKNGVVLTFICILATIVSCEKARYDNYRVFTVGVDSEDQIKVLLDLERMSASGYDFWTSPTKIGRSVDIMVPPHKSAEFEEVMTTYQFATTLKVDNVQELIDNEQPKFKARDGEFGWTQYHTLEEIFAWLDLMLEQYSTVLTPITAGNSFEGLPIRGVLLSYRLNSMIPREWITSASVTYILNEFLTSTDPAIRNIAESYDWYIFPNVNPDGFRFSHENNRMWRKTRSRNGLICRGVDPNRNWGHQWQDGSGPGASNDVCSETYAGPEAFSEPETRQLADFVLQHVDHIKVYLNFHSYGQWILYPWSYTEDPADNYDDLREIGFAASSKLKESYDSDYTVQSSFDLYICTGTSVDWSYGAAGIKVGYTYEVRDTGRYGFILPADQIIPNAIEVLESLVALLGKCEDLGYMTL</sequence>
<feature type="domain" description="Peptidase M14" evidence="16">
    <location>
        <begin position="119"/>
        <end position="418"/>
    </location>
</feature>
<dbReference type="Gene3D" id="3.40.630.10">
    <property type="entry name" value="Zn peptidases"/>
    <property type="match status" value="2"/>
</dbReference>
<dbReference type="PROSITE" id="PS52035">
    <property type="entry name" value="PEPTIDASE_M14"/>
    <property type="match status" value="2"/>
</dbReference>
<evidence type="ECO:0000256" key="2">
    <source>
        <dbReference type="ARBA" id="ARBA00004613"/>
    </source>
</evidence>
<feature type="active site" description="Proton donor/acceptor" evidence="15">
    <location>
        <position position="800"/>
    </location>
</feature>
<keyword evidence="7" id="KW-0479">Metal-binding</keyword>
<dbReference type="VEuPathDB" id="VectorBase:PPAI007249"/>
<feature type="domain" description="Peptidase M14" evidence="16">
    <location>
        <begin position="549"/>
        <end position="834"/>
    </location>
</feature>
<evidence type="ECO:0000259" key="16">
    <source>
        <dbReference type="PROSITE" id="PS52035"/>
    </source>
</evidence>
<dbReference type="InterPro" id="IPR036990">
    <property type="entry name" value="M14A-like_propep"/>
</dbReference>
<evidence type="ECO:0000256" key="11">
    <source>
        <dbReference type="ARBA" id="ARBA00023049"/>
    </source>
</evidence>
<keyword evidence="8" id="KW-0732">Signal</keyword>
<dbReference type="Pfam" id="PF00246">
    <property type="entry name" value="Peptidase_M14"/>
    <property type="match status" value="2"/>
</dbReference>
<dbReference type="EnsemblMetazoa" id="PPAI007249-RA">
    <property type="protein sequence ID" value="PPAI007249-PA"/>
    <property type="gene ID" value="PPAI007249"/>
</dbReference>
<evidence type="ECO:0000256" key="6">
    <source>
        <dbReference type="ARBA" id="ARBA00022670"/>
    </source>
</evidence>
<evidence type="ECO:0000256" key="13">
    <source>
        <dbReference type="ARBA" id="ARBA00057299"/>
    </source>
</evidence>
<dbReference type="CDD" id="cd03860">
    <property type="entry name" value="M14_CP_A-B_like"/>
    <property type="match status" value="1"/>
</dbReference>
<organism evidence="17 18">
    <name type="scientific">Phlebotomus papatasi</name>
    <name type="common">Sandfly</name>
    <dbReference type="NCBI Taxonomy" id="29031"/>
    <lineage>
        <taxon>Eukaryota</taxon>
        <taxon>Metazoa</taxon>
        <taxon>Ecdysozoa</taxon>
        <taxon>Arthropoda</taxon>
        <taxon>Hexapoda</taxon>
        <taxon>Insecta</taxon>
        <taxon>Pterygota</taxon>
        <taxon>Neoptera</taxon>
        <taxon>Endopterygota</taxon>
        <taxon>Diptera</taxon>
        <taxon>Nematocera</taxon>
        <taxon>Psychodoidea</taxon>
        <taxon>Psychodidae</taxon>
        <taxon>Phlebotomus</taxon>
        <taxon>Phlebotomus</taxon>
    </lineage>
</organism>
<comment type="similarity">
    <text evidence="3 15">Belongs to the peptidase M14 family.</text>
</comment>
<protein>
    <recommendedName>
        <fullName evidence="14">Zinc carboxypeptidase A 1</fullName>
    </recommendedName>
</protein>
<dbReference type="Gene3D" id="3.30.70.340">
    <property type="entry name" value="Metallocarboxypeptidase-like"/>
    <property type="match status" value="2"/>
</dbReference>
<evidence type="ECO:0000256" key="8">
    <source>
        <dbReference type="ARBA" id="ARBA00022729"/>
    </source>
</evidence>
<keyword evidence="4" id="KW-0964">Secreted</keyword>
<evidence type="ECO:0000313" key="18">
    <source>
        <dbReference type="Proteomes" id="UP000092462"/>
    </source>
</evidence>
<dbReference type="PANTHER" id="PTHR11705">
    <property type="entry name" value="PROTEASE FAMILY M14 CARBOXYPEPTIDASE A,B"/>
    <property type="match status" value="1"/>
</dbReference>
<evidence type="ECO:0000256" key="12">
    <source>
        <dbReference type="ARBA" id="ARBA00023157"/>
    </source>
</evidence>
<dbReference type="GO" id="GO:0005615">
    <property type="term" value="C:extracellular space"/>
    <property type="evidence" value="ECO:0007669"/>
    <property type="project" value="TreeGrafter"/>
</dbReference>
<dbReference type="GO" id="GO:0004181">
    <property type="term" value="F:metallocarboxypeptidase activity"/>
    <property type="evidence" value="ECO:0007669"/>
    <property type="project" value="InterPro"/>
</dbReference>
<name>A0A1B0GPP1_PHLPP</name>
<evidence type="ECO:0000256" key="1">
    <source>
        <dbReference type="ARBA" id="ARBA00001947"/>
    </source>
</evidence>
<dbReference type="EMBL" id="AJVK01059910">
    <property type="status" value="NOT_ANNOTATED_CDS"/>
    <property type="molecule type" value="Genomic_DNA"/>
</dbReference>
<dbReference type="GO" id="GO:0008270">
    <property type="term" value="F:zinc ion binding"/>
    <property type="evidence" value="ECO:0007669"/>
    <property type="project" value="InterPro"/>
</dbReference>
<comment type="cofactor">
    <cofactor evidence="1">
        <name>Zn(2+)</name>
        <dbReference type="ChEBI" id="CHEBI:29105"/>
    </cofactor>
</comment>
<keyword evidence="12" id="KW-1015">Disulfide bond</keyword>
<evidence type="ECO:0000256" key="14">
    <source>
        <dbReference type="ARBA" id="ARBA00069039"/>
    </source>
</evidence>
<keyword evidence="9" id="KW-0378">Hydrolase</keyword>
<dbReference type="GO" id="GO:0006508">
    <property type="term" value="P:proteolysis"/>
    <property type="evidence" value="ECO:0007669"/>
    <property type="project" value="UniProtKB-KW"/>
</dbReference>
<dbReference type="InterPro" id="IPR003146">
    <property type="entry name" value="M14A_act_pep"/>
</dbReference>